<keyword evidence="1" id="KW-1133">Transmembrane helix</keyword>
<gene>
    <name evidence="2" type="ORF">LCGC14_2256250</name>
</gene>
<accession>A0A0F9D0X8</accession>
<evidence type="ECO:0000313" key="2">
    <source>
        <dbReference type="EMBL" id="KKL55353.1"/>
    </source>
</evidence>
<keyword evidence="1" id="KW-0812">Transmembrane</keyword>
<name>A0A0F9D0X8_9ZZZZ</name>
<dbReference type="EMBL" id="LAZR01030868">
    <property type="protein sequence ID" value="KKL55353.1"/>
    <property type="molecule type" value="Genomic_DNA"/>
</dbReference>
<organism evidence="2">
    <name type="scientific">marine sediment metagenome</name>
    <dbReference type="NCBI Taxonomy" id="412755"/>
    <lineage>
        <taxon>unclassified sequences</taxon>
        <taxon>metagenomes</taxon>
        <taxon>ecological metagenomes</taxon>
    </lineage>
</organism>
<dbReference type="AlphaFoldDB" id="A0A0F9D0X8"/>
<evidence type="ECO:0000256" key="1">
    <source>
        <dbReference type="SAM" id="Phobius"/>
    </source>
</evidence>
<comment type="caution">
    <text evidence="2">The sequence shown here is derived from an EMBL/GenBank/DDBJ whole genome shotgun (WGS) entry which is preliminary data.</text>
</comment>
<proteinExistence type="predicted"/>
<protein>
    <submittedName>
        <fullName evidence="2">Uncharacterized protein</fullName>
    </submittedName>
</protein>
<reference evidence="2" key="1">
    <citation type="journal article" date="2015" name="Nature">
        <title>Complex archaea that bridge the gap between prokaryotes and eukaryotes.</title>
        <authorList>
            <person name="Spang A."/>
            <person name="Saw J.H."/>
            <person name="Jorgensen S.L."/>
            <person name="Zaremba-Niedzwiedzka K."/>
            <person name="Martijn J."/>
            <person name="Lind A.E."/>
            <person name="van Eijk R."/>
            <person name="Schleper C."/>
            <person name="Guy L."/>
            <person name="Ettema T.J."/>
        </authorList>
    </citation>
    <scope>NUCLEOTIDE SEQUENCE</scope>
</reference>
<feature type="transmembrane region" description="Helical" evidence="1">
    <location>
        <begin position="30"/>
        <end position="48"/>
    </location>
</feature>
<sequence>MIYVIFILQIICILATGAGIFVEIRLGADLGYVLITGGAFLFAISTKVTKVKLLKVITEVLLQSKKDKHV</sequence>
<keyword evidence="1" id="KW-0472">Membrane</keyword>